<organism evidence="2 3">
    <name type="scientific">Nezara viridula</name>
    <name type="common">Southern green stink bug</name>
    <name type="synonym">Cimex viridulus</name>
    <dbReference type="NCBI Taxonomy" id="85310"/>
    <lineage>
        <taxon>Eukaryota</taxon>
        <taxon>Metazoa</taxon>
        <taxon>Ecdysozoa</taxon>
        <taxon>Arthropoda</taxon>
        <taxon>Hexapoda</taxon>
        <taxon>Insecta</taxon>
        <taxon>Pterygota</taxon>
        <taxon>Neoptera</taxon>
        <taxon>Paraneoptera</taxon>
        <taxon>Hemiptera</taxon>
        <taxon>Heteroptera</taxon>
        <taxon>Panheteroptera</taxon>
        <taxon>Pentatomomorpha</taxon>
        <taxon>Pentatomoidea</taxon>
        <taxon>Pentatomidae</taxon>
        <taxon>Pentatominae</taxon>
        <taxon>Nezara</taxon>
    </lineage>
</organism>
<gene>
    <name evidence="2" type="ORF">NEZAVI_LOCUS6169</name>
</gene>
<name>A0A9P0H622_NEZVI</name>
<sequence length="238" mass="27544">MKQSKGIKVLQVRCLLCHEALRYSRDYTRPLIEHLKRRHPYINIARLPSLPDSSDRLYMRTSVEGLANPTISSYIAMEKERSWQVLESKENEQLAFDSTLKKEYTTPMPSKPWILGSGRLLCTRCGCQTDPMLEKKDSTYNSFGRTCFLLWCWPFSFMTYNFCAEKTVKLFCKKCSSYLATYDLKEKRLVHRRPFNHSRQASSVVAKLSTSAPSISIHSNSWEKVKNGQLPLSHSSIK</sequence>
<accession>A0A9P0H622</accession>
<dbReference type="EMBL" id="OV725079">
    <property type="protein sequence ID" value="CAH1396019.1"/>
    <property type="molecule type" value="Genomic_DNA"/>
</dbReference>
<feature type="domain" description="LITAF" evidence="1">
    <location>
        <begin position="119"/>
        <end position="183"/>
    </location>
</feature>
<dbReference type="AlphaFoldDB" id="A0A9P0H622"/>
<evidence type="ECO:0000313" key="2">
    <source>
        <dbReference type="EMBL" id="CAH1396019.1"/>
    </source>
</evidence>
<evidence type="ECO:0000259" key="1">
    <source>
        <dbReference type="Pfam" id="PF10601"/>
    </source>
</evidence>
<keyword evidence="3" id="KW-1185">Reference proteome</keyword>
<proteinExistence type="predicted"/>
<protein>
    <recommendedName>
        <fullName evidence="1">LITAF domain-containing protein</fullName>
    </recommendedName>
</protein>
<reference evidence="2" key="1">
    <citation type="submission" date="2022-01" db="EMBL/GenBank/DDBJ databases">
        <authorList>
            <person name="King R."/>
        </authorList>
    </citation>
    <scope>NUCLEOTIDE SEQUENCE</scope>
</reference>
<dbReference type="InterPro" id="IPR006629">
    <property type="entry name" value="LITAF"/>
</dbReference>
<evidence type="ECO:0000313" key="3">
    <source>
        <dbReference type="Proteomes" id="UP001152798"/>
    </source>
</evidence>
<dbReference type="Proteomes" id="UP001152798">
    <property type="component" value="Chromosome 3"/>
</dbReference>
<dbReference type="OrthoDB" id="6591559at2759"/>
<dbReference type="Pfam" id="PF10601">
    <property type="entry name" value="zf-LITAF-like"/>
    <property type="match status" value="1"/>
</dbReference>